<name>A0A1U9QRZ3_STRNV</name>
<keyword evidence="3" id="KW-1185">Reference proteome</keyword>
<feature type="compositionally biased region" description="Polar residues" evidence="1">
    <location>
        <begin position="12"/>
        <end position="24"/>
    </location>
</feature>
<dbReference type="RefSeq" id="WP_078075514.1">
    <property type="nucleotide sequence ID" value="NZ_CP018047.1"/>
</dbReference>
<gene>
    <name evidence="2" type="ORF">BBN63_12690</name>
</gene>
<reference evidence="2 3" key="1">
    <citation type="submission" date="2016-11" db="EMBL/GenBank/DDBJ databases">
        <title>Complete genome sequence of Streptomyces niveus SCSIO 3406.</title>
        <authorList>
            <person name="Zhu Q."/>
            <person name="Cheng W."/>
            <person name="Song Y."/>
            <person name="Li Q."/>
            <person name="Ju J."/>
        </authorList>
    </citation>
    <scope>NUCLEOTIDE SEQUENCE [LARGE SCALE GENOMIC DNA]</scope>
    <source>
        <strain evidence="2 3">SCSIO 3406</strain>
    </source>
</reference>
<evidence type="ECO:0000256" key="1">
    <source>
        <dbReference type="SAM" id="MobiDB-lite"/>
    </source>
</evidence>
<dbReference type="EMBL" id="CP018047">
    <property type="protein sequence ID" value="AQU66967.1"/>
    <property type="molecule type" value="Genomic_DNA"/>
</dbReference>
<accession>A0A1U9QRZ3</accession>
<proteinExistence type="predicted"/>
<feature type="region of interest" description="Disordered" evidence="1">
    <location>
        <begin position="1"/>
        <end position="60"/>
    </location>
</feature>
<dbReference type="KEGG" id="snw:BBN63_12690"/>
<dbReference type="Proteomes" id="UP000189677">
    <property type="component" value="Chromosome"/>
</dbReference>
<feature type="compositionally biased region" description="Low complexity" evidence="1">
    <location>
        <begin position="25"/>
        <end position="40"/>
    </location>
</feature>
<sequence length="60" mass="5932">MPASESTETRPSEPTVQSPDPSSVSMSDLLASCAAASAVSTPPAENPAGVRGDTEAEDAA</sequence>
<evidence type="ECO:0000313" key="2">
    <source>
        <dbReference type="EMBL" id="AQU66967.1"/>
    </source>
</evidence>
<evidence type="ECO:0000313" key="3">
    <source>
        <dbReference type="Proteomes" id="UP000189677"/>
    </source>
</evidence>
<protein>
    <submittedName>
        <fullName evidence="2">Uncharacterized protein</fullName>
    </submittedName>
</protein>
<dbReference type="AlphaFoldDB" id="A0A1U9QRZ3"/>
<organism evidence="2 3">
    <name type="scientific">Streptomyces niveus</name>
    <name type="common">Streptomyces spheroides</name>
    <dbReference type="NCBI Taxonomy" id="193462"/>
    <lineage>
        <taxon>Bacteria</taxon>
        <taxon>Bacillati</taxon>
        <taxon>Actinomycetota</taxon>
        <taxon>Actinomycetes</taxon>
        <taxon>Kitasatosporales</taxon>
        <taxon>Streptomycetaceae</taxon>
        <taxon>Streptomyces</taxon>
    </lineage>
</organism>